<dbReference type="EMBL" id="BX294136">
    <property type="protein sequence ID" value="CAD72494.1"/>
    <property type="molecule type" value="Genomic_DNA"/>
</dbReference>
<dbReference type="eggNOG" id="ENOG50338UV">
    <property type="taxonomic scope" value="Bacteria"/>
</dbReference>
<dbReference type="Proteomes" id="UP000001025">
    <property type="component" value="Chromosome"/>
</dbReference>
<dbReference type="InParanoid" id="Q7UW75"/>
<gene>
    <name evidence="1" type="ordered locus">RB2217</name>
</gene>
<reference evidence="1 2" key="1">
    <citation type="journal article" date="2003" name="Proc. Natl. Acad. Sci. U.S.A.">
        <title>Complete genome sequence of the marine planctomycete Pirellula sp. strain 1.</title>
        <authorList>
            <person name="Gloeckner F.O."/>
            <person name="Kube M."/>
            <person name="Bauer M."/>
            <person name="Teeling H."/>
            <person name="Lombardot T."/>
            <person name="Ludwig W."/>
            <person name="Gade D."/>
            <person name="Beck A."/>
            <person name="Borzym K."/>
            <person name="Heitmann K."/>
            <person name="Rabus R."/>
            <person name="Schlesner H."/>
            <person name="Amann R."/>
            <person name="Reinhardt R."/>
        </authorList>
    </citation>
    <scope>NUCLEOTIDE SEQUENCE [LARGE SCALE GENOMIC DNA]</scope>
    <source>
        <strain evidence="2">DSM 10527 / NCIMB 13988 / SH1</strain>
    </source>
</reference>
<dbReference type="HOGENOM" id="CLU_555344_0_0_0"/>
<evidence type="ECO:0000313" key="2">
    <source>
        <dbReference type="Proteomes" id="UP000001025"/>
    </source>
</evidence>
<dbReference type="KEGG" id="rba:RB2217"/>
<keyword evidence="2" id="KW-1185">Reference proteome</keyword>
<dbReference type="PATRIC" id="fig|243090.15.peg.1017"/>
<proteinExistence type="predicted"/>
<sequence>MQMQHANFGQQFVDKTPHPTFRRAVVAWMPRTIHTTRLIVRMMQLPYFHDHKSLMTDNAISRSSGSSIRVTAERTKLLRVIPPWLLSVTVSCMTLCCAIVSQANPALAGQPLSFDTSSFSKPLTLSASSDWTSSETIAARDVAELERAEEIERQAELQLDASESLASVHPAADAVIHPSSMIPSGSFSVPAPSSLQQCLASDRYWLISTRHITSTACRANLQNPNLHISRLNRCGRVTPSSLDEYLATFDPGRPRVIYVHGNRRSAPLAIERGLDVARELESNRCGQGPMDFVIWSWQSDRETFAITDARIKAERTDAQGLYLAWLLHRHVDAAQPTALIGFSFGGRIVTGSLHALAGGTIGRRRLSEEPVMAANLDVGLLAPAIQSDWLMPHGYHRLATQNMNRLVLLYNQRDAILKNYWLLSRIRGTRALGYTGPTRFAARYDGSPLPVRSRDCSPTVGKAHSEEEYYKRSCFAGREMATLLTSSMQVD</sequence>
<protein>
    <submittedName>
        <fullName evidence="1">Uncharacterized protein</fullName>
    </submittedName>
</protein>
<organism evidence="1 2">
    <name type="scientific">Rhodopirellula baltica (strain DSM 10527 / NCIMB 13988 / SH1)</name>
    <dbReference type="NCBI Taxonomy" id="243090"/>
    <lineage>
        <taxon>Bacteria</taxon>
        <taxon>Pseudomonadati</taxon>
        <taxon>Planctomycetota</taxon>
        <taxon>Planctomycetia</taxon>
        <taxon>Pirellulales</taxon>
        <taxon>Pirellulaceae</taxon>
        <taxon>Rhodopirellula</taxon>
    </lineage>
</organism>
<name>Q7UW75_RHOBA</name>
<dbReference type="OrthoDB" id="241925at2"/>
<accession>Q7UW75</accession>
<dbReference type="EnsemblBacteria" id="CAD72494">
    <property type="protein sequence ID" value="CAD72494"/>
    <property type="gene ID" value="RB2217"/>
</dbReference>
<evidence type="ECO:0000313" key="1">
    <source>
        <dbReference type="EMBL" id="CAD72494.1"/>
    </source>
</evidence>
<dbReference type="AlphaFoldDB" id="Q7UW75"/>